<reference evidence="3" key="1">
    <citation type="submission" date="2012-12" db="EMBL/GenBank/DDBJ databases">
        <authorList>
            <person name="Hellsten U."/>
            <person name="Grimwood J."/>
            <person name="Chapman J.A."/>
            <person name="Shapiro H."/>
            <person name="Aerts A."/>
            <person name="Otillar R.P."/>
            <person name="Terry A.Y."/>
            <person name="Boore J.L."/>
            <person name="Simakov O."/>
            <person name="Marletaz F."/>
            <person name="Cho S.-J."/>
            <person name="Edsinger-Gonzales E."/>
            <person name="Havlak P."/>
            <person name="Kuo D.-H."/>
            <person name="Larsson T."/>
            <person name="Lv J."/>
            <person name="Arendt D."/>
            <person name="Savage R."/>
            <person name="Osoegawa K."/>
            <person name="de Jong P."/>
            <person name="Lindberg D.R."/>
            <person name="Seaver E.C."/>
            <person name="Weisblat D.A."/>
            <person name="Putnam N.H."/>
            <person name="Grigoriev I.V."/>
            <person name="Rokhsar D.S."/>
        </authorList>
    </citation>
    <scope>NUCLEOTIDE SEQUENCE</scope>
    <source>
        <strain evidence="3">I ESC-2004</strain>
    </source>
</reference>
<evidence type="ECO:0000313" key="2">
    <source>
        <dbReference type="EnsemblMetazoa" id="CapteP212313"/>
    </source>
</evidence>
<proteinExistence type="predicted"/>
<dbReference type="HOGENOM" id="CLU_041718_0_0_1"/>
<dbReference type="Proteomes" id="UP000014760">
    <property type="component" value="Unassembled WGS sequence"/>
</dbReference>
<dbReference type="EnsemblMetazoa" id="CapteT212313">
    <property type="protein sequence ID" value="CapteP212313"/>
    <property type="gene ID" value="CapteG212313"/>
</dbReference>
<dbReference type="EMBL" id="AMQN01018486">
    <property type="status" value="NOT_ANNOTATED_CDS"/>
    <property type="molecule type" value="Genomic_DNA"/>
</dbReference>
<sequence>MEAVSGGSNARVDRILAKASEKNLRILRGLVQDVCLNKVCDHIRENVLWNSNAFIPKLGYTKDSFAYRHDSARGLVRYERPITEAIELTDIDGIQIVNPVQSGDVAPATSGPIRKIRFMLTNKTLVRFGKYIGQDVLWNCDEFVDEIGFNTRGNAFKSAFSRGLIEDNHNIDFTAAVGLTELDEMPTVNPLPADTPLEGNRQKKVKLMKTWNILHWISGTKTDRAEKVRTALWWMFFATDRRMWKMKLDSAEEKARQRDVQLETTIANKDAALSDKDAVIEEENASKKAVISSIHMPRPGNGREVFAVVFNPSIGHITSIRRTERGFPPQARDVPNARYKWKAALTEMVKQSLVRRDRVRNEAKPKSDLNTYRILNGGDIDAVIAAADCDEKKAK</sequence>
<name>R7V7Q0_CAPTE</name>
<evidence type="ECO:0000313" key="3">
    <source>
        <dbReference type="Proteomes" id="UP000014760"/>
    </source>
</evidence>
<reference evidence="1 3" key="2">
    <citation type="journal article" date="2013" name="Nature">
        <title>Insights into bilaterian evolution from three spiralian genomes.</title>
        <authorList>
            <person name="Simakov O."/>
            <person name="Marletaz F."/>
            <person name="Cho S.J."/>
            <person name="Edsinger-Gonzales E."/>
            <person name="Havlak P."/>
            <person name="Hellsten U."/>
            <person name="Kuo D.H."/>
            <person name="Larsson T."/>
            <person name="Lv J."/>
            <person name="Arendt D."/>
            <person name="Savage R."/>
            <person name="Osoegawa K."/>
            <person name="de Jong P."/>
            <person name="Grimwood J."/>
            <person name="Chapman J.A."/>
            <person name="Shapiro H."/>
            <person name="Aerts A."/>
            <person name="Otillar R.P."/>
            <person name="Terry A.Y."/>
            <person name="Boore J.L."/>
            <person name="Grigoriev I.V."/>
            <person name="Lindberg D.R."/>
            <person name="Seaver E.C."/>
            <person name="Weisblat D.A."/>
            <person name="Putnam N.H."/>
            <person name="Rokhsar D.S."/>
        </authorList>
    </citation>
    <scope>NUCLEOTIDE SEQUENCE</scope>
    <source>
        <strain evidence="1 3">I ESC-2004</strain>
    </source>
</reference>
<dbReference type="AlphaFoldDB" id="R7V7Q0"/>
<evidence type="ECO:0000313" key="1">
    <source>
        <dbReference type="EMBL" id="ELU14512.1"/>
    </source>
</evidence>
<protein>
    <submittedName>
        <fullName evidence="1 2">Uncharacterized protein</fullName>
    </submittedName>
</protein>
<reference evidence="2" key="3">
    <citation type="submission" date="2015-06" db="UniProtKB">
        <authorList>
            <consortium name="EnsemblMetazoa"/>
        </authorList>
    </citation>
    <scope>IDENTIFICATION</scope>
</reference>
<keyword evidence="3" id="KW-1185">Reference proteome</keyword>
<organism evidence="1">
    <name type="scientific">Capitella teleta</name>
    <name type="common">Polychaete worm</name>
    <dbReference type="NCBI Taxonomy" id="283909"/>
    <lineage>
        <taxon>Eukaryota</taxon>
        <taxon>Metazoa</taxon>
        <taxon>Spiralia</taxon>
        <taxon>Lophotrochozoa</taxon>
        <taxon>Annelida</taxon>
        <taxon>Polychaeta</taxon>
        <taxon>Sedentaria</taxon>
        <taxon>Scolecida</taxon>
        <taxon>Capitellidae</taxon>
        <taxon>Capitella</taxon>
    </lineage>
</organism>
<accession>R7V7Q0</accession>
<gene>
    <name evidence="1" type="ORF">CAPTEDRAFT_212313</name>
</gene>
<dbReference type="EMBL" id="KB294426">
    <property type="protein sequence ID" value="ELU14512.1"/>
    <property type="molecule type" value="Genomic_DNA"/>
</dbReference>